<gene>
    <name evidence="1" type="ORF">EV420DRAFT_1646405</name>
</gene>
<evidence type="ECO:0000313" key="2">
    <source>
        <dbReference type="Proteomes" id="UP001175211"/>
    </source>
</evidence>
<keyword evidence="2" id="KW-1185">Reference proteome</keyword>
<protein>
    <submittedName>
        <fullName evidence="1">Uncharacterized protein</fullName>
    </submittedName>
</protein>
<dbReference type="GeneID" id="85361457"/>
<dbReference type="Proteomes" id="UP001175211">
    <property type="component" value="Unassembled WGS sequence"/>
</dbReference>
<accession>A0AA39MXQ2</accession>
<reference evidence="1" key="1">
    <citation type="submission" date="2023-06" db="EMBL/GenBank/DDBJ databases">
        <authorList>
            <consortium name="Lawrence Berkeley National Laboratory"/>
            <person name="Ahrendt S."/>
            <person name="Sahu N."/>
            <person name="Indic B."/>
            <person name="Wong-Bajracharya J."/>
            <person name="Merenyi Z."/>
            <person name="Ke H.-M."/>
            <person name="Monk M."/>
            <person name="Kocsube S."/>
            <person name="Drula E."/>
            <person name="Lipzen A."/>
            <person name="Balint B."/>
            <person name="Henrissat B."/>
            <person name="Andreopoulos B."/>
            <person name="Martin F.M."/>
            <person name="Harder C.B."/>
            <person name="Rigling D."/>
            <person name="Ford K.L."/>
            <person name="Foster G.D."/>
            <person name="Pangilinan J."/>
            <person name="Papanicolaou A."/>
            <person name="Barry K."/>
            <person name="LaButti K."/>
            <person name="Viragh M."/>
            <person name="Koriabine M."/>
            <person name="Yan M."/>
            <person name="Riley R."/>
            <person name="Champramary S."/>
            <person name="Plett K.L."/>
            <person name="Tsai I.J."/>
            <person name="Slot J."/>
            <person name="Sipos G."/>
            <person name="Plett J."/>
            <person name="Nagy L.G."/>
            <person name="Grigoriev I.V."/>
        </authorList>
    </citation>
    <scope>NUCLEOTIDE SEQUENCE</scope>
    <source>
        <strain evidence="1">CCBAS 213</strain>
    </source>
</reference>
<dbReference type="EMBL" id="JAUEPS010000035">
    <property type="protein sequence ID" value="KAK0450482.1"/>
    <property type="molecule type" value="Genomic_DNA"/>
</dbReference>
<proteinExistence type="predicted"/>
<evidence type="ECO:0000313" key="1">
    <source>
        <dbReference type="EMBL" id="KAK0450482.1"/>
    </source>
</evidence>
<sequence>MTTLGAAGPIMDWLRMMYRKMEYVVKLGPHHSDAFQSIIGILARDSLSPGLWNIYFSDFAVPDRPDDIIFNGHHISHVEQADDIKPGKASKARKSVNALFGAENFVGTIPPKGGIDVYMATVDPHLMSACDVSIDIDSTLLSQMEYVQNRFIRRLLGIAQRSPLAMLFSESGIWPIKYRRIMLALRYWEYALSLPDDHFLSYAMTDSLALARAKKASWIRDLVHVLQNLNKPVFIDLAHNWLPSDIERIITDVEQSCLSDISSFMATSSKALLLRHRPHPPAHAHPEMLQKSAVASFRSYLNVPIPAHRKALVRLLTSSHTLAVEVLRWAERRRPPVPHCQHLCRLCGSEVEDEAHVLLYCDGTGDLQDLRACFFHNIFALASPPLAAALKSASFGLHVLHILLDSDDSRVLTSFAKYVFDVFRVINCTPLYHP</sequence>
<organism evidence="1 2">
    <name type="scientific">Armillaria tabescens</name>
    <name type="common">Ringless honey mushroom</name>
    <name type="synonym">Agaricus tabescens</name>
    <dbReference type="NCBI Taxonomy" id="1929756"/>
    <lineage>
        <taxon>Eukaryota</taxon>
        <taxon>Fungi</taxon>
        <taxon>Dikarya</taxon>
        <taxon>Basidiomycota</taxon>
        <taxon>Agaricomycotina</taxon>
        <taxon>Agaricomycetes</taxon>
        <taxon>Agaricomycetidae</taxon>
        <taxon>Agaricales</taxon>
        <taxon>Marasmiineae</taxon>
        <taxon>Physalacriaceae</taxon>
        <taxon>Desarmillaria</taxon>
    </lineage>
</organism>
<dbReference type="AlphaFoldDB" id="A0AA39MXQ2"/>
<name>A0AA39MXQ2_ARMTA</name>
<comment type="caution">
    <text evidence="1">The sequence shown here is derived from an EMBL/GenBank/DDBJ whole genome shotgun (WGS) entry which is preliminary data.</text>
</comment>
<dbReference type="RefSeq" id="XP_060327353.1">
    <property type="nucleotide sequence ID" value="XM_060477909.1"/>
</dbReference>